<feature type="transmembrane region" description="Helical" evidence="7">
    <location>
        <begin position="35"/>
        <end position="62"/>
    </location>
</feature>
<dbReference type="PANTHER" id="PTHR43227">
    <property type="entry name" value="BLL4140 PROTEIN"/>
    <property type="match status" value="1"/>
</dbReference>
<evidence type="ECO:0000256" key="1">
    <source>
        <dbReference type="ARBA" id="ARBA00004651"/>
    </source>
</evidence>
<dbReference type="SUPFAM" id="SSF161098">
    <property type="entry name" value="MetI-like"/>
    <property type="match status" value="1"/>
</dbReference>
<dbReference type="InterPro" id="IPR050809">
    <property type="entry name" value="UgpAE/MalFG_permease"/>
</dbReference>
<keyword evidence="10" id="KW-1185">Reference proteome</keyword>
<dbReference type="Gene3D" id="1.10.3720.10">
    <property type="entry name" value="MetI-like"/>
    <property type="match status" value="1"/>
</dbReference>
<evidence type="ECO:0000256" key="7">
    <source>
        <dbReference type="RuleBase" id="RU363032"/>
    </source>
</evidence>
<gene>
    <name evidence="9" type="ORF">GT019_29190</name>
</gene>
<reference evidence="9 10" key="1">
    <citation type="submission" date="2020-01" db="EMBL/GenBank/DDBJ databases">
        <title>Paenibacillus soybeanensis sp. nov. isolated from the nodules of soybean (Glycine max(L.) Merr).</title>
        <authorList>
            <person name="Wang H."/>
        </authorList>
    </citation>
    <scope>NUCLEOTIDE SEQUENCE [LARGE SCALE GENOMIC DNA]</scope>
    <source>
        <strain evidence="9 10">T1</strain>
    </source>
</reference>
<evidence type="ECO:0000256" key="3">
    <source>
        <dbReference type="ARBA" id="ARBA00022475"/>
    </source>
</evidence>
<dbReference type="InterPro" id="IPR035906">
    <property type="entry name" value="MetI-like_sf"/>
</dbReference>
<comment type="caution">
    <text evidence="9">The sequence shown here is derived from an EMBL/GenBank/DDBJ whole genome shotgun (WGS) entry which is preliminary data.</text>
</comment>
<comment type="subcellular location">
    <subcellularLocation>
        <location evidence="1 7">Cell membrane</location>
        <topology evidence="1 7">Multi-pass membrane protein</topology>
    </subcellularLocation>
</comment>
<dbReference type="PANTHER" id="PTHR43227:SF11">
    <property type="entry name" value="BLL4140 PROTEIN"/>
    <property type="match status" value="1"/>
</dbReference>
<evidence type="ECO:0000256" key="2">
    <source>
        <dbReference type="ARBA" id="ARBA00022448"/>
    </source>
</evidence>
<sequence>MAHSIPRPGASRRPAPAVAAPARRGLWQRIAEHRILYLMFLPVIAYYVIFRYWPIVLAWIVAFKDLQLGSGVFSSEWVGFANFRVMFEDPEIVNVLRNTVEISVLRIVVGFFPPIVLAIMFHDLASRRLKKWLQSAVYIPHFFSWVIVYGIVFAFFSTGTGFVNNVLEWLGYARFEFFLSESWFRPLLLGSALWKEIGWSTIIYLAALTTVDPQLYEAATMDGAGPIRRIAAITLPSILPVITFVLCINLGSILFAGGEQILLFYNKAVLDSADVIETWVYREGLSRLQFSIGTAVGVFQSIIGMVFILGSNFLAKKYTGRGIW</sequence>
<feature type="transmembrane region" description="Helical" evidence="7">
    <location>
        <begin position="290"/>
        <end position="315"/>
    </location>
</feature>
<dbReference type="RefSeq" id="WP_161746983.1">
    <property type="nucleotide sequence ID" value="NZ_JAAAMV010000033.1"/>
</dbReference>
<dbReference type="PROSITE" id="PS50928">
    <property type="entry name" value="ABC_TM1"/>
    <property type="match status" value="1"/>
</dbReference>
<keyword evidence="5 7" id="KW-1133">Transmembrane helix</keyword>
<name>A0ABW9XZ25_9BACL</name>
<feature type="domain" description="ABC transmembrane type-1" evidence="8">
    <location>
        <begin position="96"/>
        <end position="311"/>
    </location>
</feature>
<evidence type="ECO:0000313" key="10">
    <source>
        <dbReference type="Proteomes" id="UP000665561"/>
    </source>
</evidence>
<evidence type="ECO:0000256" key="4">
    <source>
        <dbReference type="ARBA" id="ARBA00022692"/>
    </source>
</evidence>
<dbReference type="EMBL" id="JAAAMV010000033">
    <property type="protein sequence ID" value="NBD27962.1"/>
    <property type="molecule type" value="Genomic_DNA"/>
</dbReference>
<evidence type="ECO:0000256" key="5">
    <source>
        <dbReference type="ARBA" id="ARBA00022989"/>
    </source>
</evidence>
<feature type="transmembrane region" description="Helical" evidence="7">
    <location>
        <begin position="230"/>
        <end position="256"/>
    </location>
</feature>
<evidence type="ECO:0000313" key="9">
    <source>
        <dbReference type="EMBL" id="NBD27962.1"/>
    </source>
</evidence>
<dbReference type="Pfam" id="PF00528">
    <property type="entry name" value="BPD_transp_1"/>
    <property type="match status" value="1"/>
</dbReference>
<keyword evidence="6 7" id="KW-0472">Membrane</keyword>
<keyword evidence="3" id="KW-1003">Cell membrane</keyword>
<dbReference type="CDD" id="cd06261">
    <property type="entry name" value="TM_PBP2"/>
    <property type="match status" value="1"/>
</dbReference>
<proteinExistence type="inferred from homology"/>
<dbReference type="Proteomes" id="UP000665561">
    <property type="component" value="Unassembled WGS sequence"/>
</dbReference>
<keyword evidence="2 7" id="KW-0813">Transport</keyword>
<protein>
    <submittedName>
        <fullName evidence="9">Sugar ABC transporter permease</fullName>
    </submittedName>
</protein>
<evidence type="ECO:0000259" key="8">
    <source>
        <dbReference type="PROSITE" id="PS50928"/>
    </source>
</evidence>
<dbReference type="InterPro" id="IPR000515">
    <property type="entry name" value="MetI-like"/>
</dbReference>
<evidence type="ECO:0000256" key="6">
    <source>
        <dbReference type="ARBA" id="ARBA00023136"/>
    </source>
</evidence>
<feature type="transmembrane region" description="Helical" evidence="7">
    <location>
        <begin position="142"/>
        <end position="163"/>
    </location>
</feature>
<comment type="similarity">
    <text evidence="7">Belongs to the binding-protein-dependent transport system permease family.</text>
</comment>
<accession>A0ABW9XZ25</accession>
<organism evidence="9 10">
    <name type="scientific">Paenibacillus glycinis</name>
    <dbReference type="NCBI Taxonomy" id="2697035"/>
    <lineage>
        <taxon>Bacteria</taxon>
        <taxon>Bacillati</taxon>
        <taxon>Bacillota</taxon>
        <taxon>Bacilli</taxon>
        <taxon>Bacillales</taxon>
        <taxon>Paenibacillaceae</taxon>
        <taxon>Paenibacillus</taxon>
    </lineage>
</organism>
<feature type="transmembrane region" description="Helical" evidence="7">
    <location>
        <begin position="103"/>
        <end position="121"/>
    </location>
</feature>
<keyword evidence="4 7" id="KW-0812">Transmembrane</keyword>